<keyword evidence="3" id="KW-1185">Reference proteome</keyword>
<proteinExistence type="predicted"/>
<organism evidence="2 3">
    <name type="scientific">Paranoxybacillus vitaminiphilus</name>
    <dbReference type="NCBI Taxonomy" id="581036"/>
    <lineage>
        <taxon>Bacteria</taxon>
        <taxon>Bacillati</taxon>
        <taxon>Bacillota</taxon>
        <taxon>Bacilli</taxon>
        <taxon>Bacillales</taxon>
        <taxon>Anoxybacillaceae</taxon>
        <taxon>Paranoxybacillus</taxon>
    </lineage>
</organism>
<name>A0A327YEE9_9BACL</name>
<sequence length="56" mass="6454">MMTLREREDDKANFPMFAPGMDDEKELNQDATKAEIACGEYTKVYKLSFDEVESSQ</sequence>
<dbReference type="RefSeq" id="WP_181502889.1">
    <property type="nucleotide sequence ID" value="NZ_QLMH01000010.1"/>
</dbReference>
<gene>
    <name evidence="2" type="ORF">B0I26_11078</name>
</gene>
<comment type="caution">
    <text evidence="2">The sequence shown here is derived from an EMBL/GenBank/DDBJ whole genome shotgun (WGS) entry which is preliminary data.</text>
</comment>
<accession>A0A327YEE9</accession>
<dbReference type="AlphaFoldDB" id="A0A327YEE9"/>
<evidence type="ECO:0000313" key="2">
    <source>
        <dbReference type="EMBL" id="RAK18446.1"/>
    </source>
</evidence>
<feature type="compositionally biased region" description="Basic and acidic residues" evidence="1">
    <location>
        <begin position="1"/>
        <end position="12"/>
    </location>
</feature>
<evidence type="ECO:0000256" key="1">
    <source>
        <dbReference type="SAM" id="MobiDB-lite"/>
    </source>
</evidence>
<feature type="region of interest" description="Disordered" evidence="1">
    <location>
        <begin position="1"/>
        <end position="26"/>
    </location>
</feature>
<dbReference type="Proteomes" id="UP000248555">
    <property type="component" value="Unassembled WGS sequence"/>
</dbReference>
<evidence type="ECO:0000313" key="3">
    <source>
        <dbReference type="Proteomes" id="UP000248555"/>
    </source>
</evidence>
<protein>
    <submittedName>
        <fullName evidence="2">Uncharacterized protein</fullName>
    </submittedName>
</protein>
<reference evidence="2 3" key="1">
    <citation type="submission" date="2018-06" db="EMBL/GenBank/DDBJ databases">
        <title>Genomic Encyclopedia of Type Strains, Phase III (KMG-III): the genomes of soil and plant-associated and newly described type strains.</title>
        <authorList>
            <person name="Whitman W."/>
        </authorList>
    </citation>
    <scope>NUCLEOTIDE SEQUENCE [LARGE SCALE GENOMIC DNA]</scope>
    <source>
        <strain evidence="2 3">CGMCC 1.8979</strain>
    </source>
</reference>
<dbReference type="EMBL" id="QLMH01000010">
    <property type="protein sequence ID" value="RAK18446.1"/>
    <property type="molecule type" value="Genomic_DNA"/>
</dbReference>